<evidence type="ECO:0000256" key="4">
    <source>
        <dbReference type="ARBA" id="ARBA00011903"/>
    </source>
</evidence>
<dbReference type="GO" id="GO:0004715">
    <property type="term" value="F:non-membrane spanning protein tyrosine kinase activity"/>
    <property type="evidence" value="ECO:0007669"/>
    <property type="project" value="UniProtKB-EC"/>
</dbReference>
<keyword evidence="20" id="KW-1185">Reference proteome</keyword>
<comment type="caution">
    <text evidence="19">The sequence shown here is derived from an EMBL/GenBank/DDBJ whole genome shotgun (WGS) entry which is preliminary data.</text>
</comment>
<dbReference type="InterPro" id="IPR027417">
    <property type="entry name" value="P-loop_NTPase"/>
</dbReference>
<proteinExistence type="inferred from homology"/>
<keyword evidence="11" id="KW-0067">ATP-binding</keyword>
<evidence type="ECO:0000256" key="3">
    <source>
        <dbReference type="ARBA" id="ARBA00008883"/>
    </source>
</evidence>
<evidence type="ECO:0000256" key="2">
    <source>
        <dbReference type="ARBA" id="ARBA00007316"/>
    </source>
</evidence>
<keyword evidence="5" id="KW-1003">Cell membrane</keyword>
<evidence type="ECO:0000256" key="16">
    <source>
        <dbReference type="SAM" id="Phobius"/>
    </source>
</evidence>
<organism evidence="19 20">
    <name type="scientific">Pseudotamlana haliotis</name>
    <dbReference type="NCBI Taxonomy" id="2614804"/>
    <lineage>
        <taxon>Bacteria</taxon>
        <taxon>Pseudomonadati</taxon>
        <taxon>Bacteroidota</taxon>
        <taxon>Flavobacteriia</taxon>
        <taxon>Flavobacteriales</taxon>
        <taxon>Flavobacteriaceae</taxon>
        <taxon>Pseudotamlana</taxon>
    </lineage>
</organism>
<evidence type="ECO:0000259" key="18">
    <source>
        <dbReference type="Pfam" id="PF13614"/>
    </source>
</evidence>
<keyword evidence="13 16" id="KW-0472">Membrane</keyword>
<evidence type="ECO:0000313" key="20">
    <source>
        <dbReference type="Proteomes" id="UP000441333"/>
    </source>
</evidence>
<dbReference type="RefSeq" id="WP_150935867.1">
    <property type="nucleotide sequence ID" value="NZ_WAAT01000004.1"/>
</dbReference>
<gene>
    <name evidence="19" type="ORF">F6U93_00725</name>
</gene>
<dbReference type="Proteomes" id="UP000441333">
    <property type="component" value="Unassembled WGS sequence"/>
</dbReference>
<dbReference type="InterPro" id="IPR025669">
    <property type="entry name" value="AAA_dom"/>
</dbReference>
<feature type="transmembrane region" description="Helical" evidence="16">
    <location>
        <begin position="491"/>
        <end position="511"/>
    </location>
</feature>
<evidence type="ECO:0000256" key="15">
    <source>
        <dbReference type="ARBA" id="ARBA00051245"/>
    </source>
</evidence>
<reference evidence="19 20" key="1">
    <citation type="submission" date="2019-09" db="EMBL/GenBank/DDBJ databases">
        <authorList>
            <person name="Cao W.R."/>
        </authorList>
    </citation>
    <scope>NUCLEOTIDE SEQUENCE [LARGE SCALE GENOMIC DNA]</scope>
    <source>
        <strain evidence="19 20">B1N29</strain>
    </source>
</reference>
<keyword evidence="8 16" id="KW-0812">Transmembrane</keyword>
<dbReference type="CDD" id="cd05387">
    <property type="entry name" value="BY-kinase"/>
    <property type="match status" value="1"/>
</dbReference>
<dbReference type="EC" id="2.7.10.2" evidence="4"/>
<name>A0A6N6MN18_9FLAO</name>
<evidence type="ECO:0000256" key="6">
    <source>
        <dbReference type="ARBA" id="ARBA00022519"/>
    </source>
</evidence>
<dbReference type="AlphaFoldDB" id="A0A6N6MN18"/>
<keyword evidence="10 19" id="KW-0418">Kinase</keyword>
<dbReference type="SUPFAM" id="SSF52540">
    <property type="entry name" value="P-loop containing nucleoside triphosphate hydrolases"/>
    <property type="match status" value="1"/>
</dbReference>
<evidence type="ECO:0000256" key="11">
    <source>
        <dbReference type="ARBA" id="ARBA00022840"/>
    </source>
</evidence>
<feature type="domain" description="AAA" evidence="18">
    <location>
        <begin position="582"/>
        <end position="712"/>
    </location>
</feature>
<dbReference type="GO" id="GO:0005524">
    <property type="term" value="F:ATP binding"/>
    <property type="evidence" value="ECO:0007669"/>
    <property type="project" value="UniProtKB-KW"/>
</dbReference>
<evidence type="ECO:0000256" key="7">
    <source>
        <dbReference type="ARBA" id="ARBA00022679"/>
    </source>
</evidence>
<keyword evidence="9" id="KW-0547">Nucleotide-binding</keyword>
<feature type="domain" description="Polysaccharide chain length determinant N-terminal" evidence="17">
    <location>
        <begin position="27"/>
        <end position="108"/>
    </location>
</feature>
<dbReference type="Pfam" id="PF02706">
    <property type="entry name" value="Wzz"/>
    <property type="match status" value="1"/>
</dbReference>
<comment type="subcellular location">
    <subcellularLocation>
        <location evidence="1">Cell inner membrane</location>
        <topology evidence="1">Multi-pass membrane protein</topology>
    </subcellularLocation>
</comment>
<evidence type="ECO:0000256" key="1">
    <source>
        <dbReference type="ARBA" id="ARBA00004429"/>
    </source>
</evidence>
<accession>A0A6N6MN18</accession>
<keyword evidence="6" id="KW-0997">Cell inner membrane</keyword>
<dbReference type="Pfam" id="PF13614">
    <property type="entry name" value="AAA_31"/>
    <property type="match status" value="1"/>
</dbReference>
<protein>
    <recommendedName>
        <fullName evidence="4">non-specific protein-tyrosine kinase</fullName>
        <ecNumber evidence="4">2.7.10.2</ecNumber>
    </recommendedName>
</protein>
<evidence type="ECO:0000256" key="14">
    <source>
        <dbReference type="ARBA" id="ARBA00023137"/>
    </source>
</evidence>
<keyword evidence="14" id="KW-0829">Tyrosine-protein kinase</keyword>
<evidence type="ECO:0000256" key="9">
    <source>
        <dbReference type="ARBA" id="ARBA00022741"/>
    </source>
</evidence>
<dbReference type="PANTHER" id="PTHR32309">
    <property type="entry name" value="TYROSINE-PROTEIN KINASE"/>
    <property type="match status" value="1"/>
</dbReference>
<comment type="similarity">
    <text evidence="3">Belongs to the etk/wzc family.</text>
</comment>
<sequence length="789" mass="88888">MGLEKKDFNSKDDSNKFEFKKAALTYLKHWKWFLLSIIIFGAYAFYTAKNRVPLYSATAKIMLNDESSGGNPVLKDLSLMSNEENSMVNDEIQVIKSRKLLGSVAKKLNINVSYHVLGRVNAYELYKNNPIDINFLASDSIIQKTNSQFYIHIISDSNFEFKIFEEDVPKNYAFGESISTSFGEIIITPKGNIKGALDSNIRVTITSIENIIAQLNGGVFLAQSGEGSKIVDIFMSAPNVNKSIDIINTLVDEYNLATIKKNKERAEFTSNFIDDRVESLTSDLVSVDDSIVKFKVRNQITNISNKSGLLSTNSMSSQQELQTLRTKRNMLDYMLGLLDNDSYEMIPSNLGVGDASISALAIRYNELLERRRVLLKSAGENNSVVLELDQSLNAIKKNLIASVNNNIGTLTIQVNSIQGQLSSLNSKISYVPAQESKLISIQRRQSIKESLYLYLLQKREEAEISQTTTLPSAKIIDSAYSLGVVKNSNSVLYFGSMLFAFLLPFGVIYILNLMDTKIHNKEDLENQIRTMTVLGEVPRIKNNADKLITFNDRSILSESFRIIRTNFEFLNRDVKAEKYRNVIFVTSTINGEGKSFISLNTALTIANTGKKVLLIGSDLRNPQIFTAINTSKKEERSKIGLSEYLSDYDITLNEIIHTKEVNKVKLDMLLSGQIPPNPAELLMDPRLETLFDTVSEEYDYVVVDTAPSMLVTDTLLMHKYAGHTIYVTRAGYTEKRILNFAKELNEDKKLNHMMLIVNDVKESNFGYGAKYGYYGAPEKKGFFKRKKKA</sequence>
<comment type="catalytic activity">
    <reaction evidence="15">
        <text>L-tyrosyl-[protein] + ATP = O-phospho-L-tyrosyl-[protein] + ADP + H(+)</text>
        <dbReference type="Rhea" id="RHEA:10596"/>
        <dbReference type="Rhea" id="RHEA-COMP:10136"/>
        <dbReference type="Rhea" id="RHEA-COMP:20101"/>
        <dbReference type="ChEBI" id="CHEBI:15378"/>
        <dbReference type="ChEBI" id="CHEBI:30616"/>
        <dbReference type="ChEBI" id="CHEBI:46858"/>
        <dbReference type="ChEBI" id="CHEBI:61978"/>
        <dbReference type="ChEBI" id="CHEBI:456216"/>
        <dbReference type="EC" id="2.7.10.2"/>
    </reaction>
</comment>
<evidence type="ECO:0000313" key="19">
    <source>
        <dbReference type="EMBL" id="KAB1071288.1"/>
    </source>
</evidence>
<evidence type="ECO:0000256" key="12">
    <source>
        <dbReference type="ARBA" id="ARBA00022989"/>
    </source>
</evidence>
<keyword evidence="7 19" id="KW-0808">Transferase</keyword>
<dbReference type="InterPro" id="IPR050445">
    <property type="entry name" value="Bact_polysacc_biosynth/exp"/>
</dbReference>
<dbReference type="Gene3D" id="3.40.50.300">
    <property type="entry name" value="P-loop containing nucleotide triphosphate hydrolases"/>
    <property type="match status" value="1"/>
</dbReference>
<evidence type="ECO:0000256" key="13">
    <source>
        <dbReference type="ARBA" id="ARBA00023136"/>
    </source>
</evidence>
<comment type="similarity">
    <text evidence="2">Belongs to the CpsD/CapB family.</text>
</comment>
<evidence type="ECO:0000256" key="5">
    <source>
        <dbReference type="ARBA" id="ARBA00022475"/>
    </source>
</evidence>
<dbReference type="InterPro" id="IPR003856">
    <property type="entry name" value="LPS_length_determ_N"/>
</dbReference>
<dbReference type="EMBL" id="WAAT01000004">
    <property type="protein sequence ID" value="KAB1071288.1"/>
    <property type="molecule type" value="Genomic_DNA"/>
</dbReference>
<dbReference type="InterPro" id="IPR005702">
    <property type="entry name" value="Wzc-like_C"/>
</dbReference>
<dbReference type="NCBIfam" id="TIGR01007">
    <property type="entry name" value="eps_fam"/>
    <property type="match status" value="1"/>
</dbReference>
<keyword evidence="12 16" id="KW-1133">Transmembrane helix</keyword>
<evidence type="ECO:0000256" key="8">
    <source>
        <dbReference type="ARBA" id="ARBA00022692"/>
    </source>
</evidence>
<feature type="transmembrane region" description="Helical" evidence="16">
    <location>
        <begin position="30"/>
        <end position="46"/>
    </location>
</feature>
<evidence type="ECO:0000259" key="17">
    <source>
        <dbReference type="Pfam" id="PF02706"/>
    </source>
</evidence>
<dbReference type="GO" id="GO:0005886">
    <property type="term" value="C:plasma membrane"/>
    <property type="evidence" value="ECO:0007669"/>
    <property type="project" value="UniProtKB-SubCell"/>
</dbReference>
<dbReference type="PANTHER" id="PTHR32309:SF13">
    <property type="entry name" value="FERRIC ENTEROBACTIN TRANSPORT PROTEIN FEPE"/>
    <property type="match status" value="1"/>
</dbReference>
<evidence type="ECO:0000256" key="10">
    <source>
        <dbReference type="ARBA" id="ARBA00022777"/>
    </source>
</evidence>